<feature type="signal peptide" evidence="2">
    <location>
        <begin position="1"/>
        <end position="25"/>
    </location>
</feature>
<dbReference type="Pfam" id="PF06830">
    <property type="entry name" value="Root_cap"/>
    <property type="match status" value="1"/>
</dbReference>
<dbReference type="PANTHER" id="PTHR31656">
    <property type="entry name" value="ROOT CAP DOMAIN-CONTAINING PROTEIN"/>
    <property type="match status" value="1"/>
</dbReference>
<gene>
    <name evidence="3" type="ORF">OLC1_LOCUS13885</name>
</gene>
<dbReference type="Proteomes" id="UP001161247">
    <property type="component" value="Chromosome 5"/>
</dbReference>
<reference evidence="3" key="1">
    <citation type="submission" date="2023-03" db="EMBL/GenBank/DDBJ databases">
        <authorList>
            <person name="Julca I."/>
        </authorList>
    </citation>
    <scope>NUCLEOTIDE SEQUENCE</scope>
</reference>
<evidence type="ECO:0000313" key="3">
    <source>
        <dbReference type="EMBL" id="CAI9105113.1"/>
    </source>
</evidence>
<name>A0AAV1DBU8_OLDCO</name>
<feature type="region of interest" description="Disordered" evidence="1">
    <location>
        <begin position="27"/>
        <end position="51"/>
    </location>
</feature>
<evidence type="ECO:0000256" key="2">
    <source>
        <dbReference type="SAM" id="SignalP"/>
    </source>
</evidence>
<feature type="chain" id="PRO_5043965087" evidence="2">
    <location>
        <begin position="26"/>
        <end position="815"/>
    </location>
</feature>
<dbReference type="AlphaFoldDB" id="A0AAV1DBU8"/>
<dbReference type="InterPro" id="IPR009646">
    <property type="entry name" value="Root_cap"/>
</dbReference>
<feature type="compositionally biased region" description="Pro residues" evidence="1">
    <location>
        <begin position="33"/>
        <end position="51"/>
    </location>
</feature>
<keyword evidence="2" id="KW-0732">Signal</keyword>
<protein>
    <submittedName>
        <fullName evidence="3">OLC1v1003968C1</fullName>
    </submittedName>
</protein>
<evidence type="ECO:0000256" key="1">
    <source>
        <dbReference type="SAM" id="MobiDB-lite"/>
    </source>
</evidence>
<organism evidence="3 4">
    <name type="scientific">Oldenlandia corymbosa var. corymbosa</name>
    <dbReference type="NCBI Taxonomy" id="529605"/>
    <lineage>
        <taxon>Eukaryota</taxon>
        <taxon>Viridiplantae</taxon>
        <taxon>Streptophyta</taxon>
        <taxon>Embryophyta</taxon>
        <taxon>Tracheophyta</taxon>
        <taxon>Spermatophyta</taxon>
        <taxon>Magnoliopsida</taxon>
        <taxon>eudicotyledons</taxon>
        <taxon>Gunneridae</taxon>
        <taxon>Pentapetalae</taxon>
        <taxon>asterids</taxon>
        <taxon>lamiids</taxon>
        <taxon>Gentianales</taxon>
        <taxon>Rubiaceae</taxon>
        <taxon>Rubioideae</taxon>
        <taxon>Spermacoceae</taxon>
        <taxon>Hedyotis-Oldenlandia complex</taxon>
        <taxon>Oldenlandia</taxon>
    </lineage>
</organism>
<feature type="compositionally biased region" description="Pro residues" evidence="1">
    <location>
        <begin position="334"/>
        <end position="398"/>
    </location>
</feature>
<evidence type="ECO:0000313" key="4">
    <source>
        <dbReference type="Proteomes" id="UP001161247"/>
    </source>
</evidence>
<dbReference type="PRINTS" id="PR01217">
    <property type="entry name" value="PRICHEXTENSN"/>
</dbReference>
<feature type="compositionally biased region" description="Pro residues" evidence="1">
    <location>
        <begin position="481"/>
        <end position="501"/>
    </location>
</feature>
<proteinExistence type="predicted"/>
<dbReference type="EMBL" id="OX459122">
    <property type="protein sequence ID" value="CAI9105113.1"/>
    <property type="molecule type" value="Genomic_DNA"/>
</dbReference>
<keyword evidence="4" id="KW-1185">Reference proteome</keyword>
<sequence>MSKKWMCLILLVSLLLFISLESANSADEGDSFPTPPVDPPPPPQYLPPPPYYYQFDDDQNYDPPYVYRPLNPPPSRPPPVYPPPSLAPPVFPLADTDYYMAIPVNETGQERAWCYRDCGMTLTCPAECPLRVPSNTSMQGCFIDCSNCEATCKWRMPNCDNYGPLCYNDNPHPPPSDSPPTPPVDPPPSPQSDPPPTTPPVDPPPSNSPPTPPSDDQFNGGEDNDPGPFAVPNHQPVYPPPSLAPPVYPLADTDYYMAIPVNETGQERAWCFRDCGMTLTCPADCPFRVPGNSSMKGCFIDCSKCEATCKWRDPNCDNYGPLCYNDNPYQLPSPNEPPPTDSPPTPPVDSPPSPVDPPPSEPPPTPPVDPPPTPNDPPPSDPPPTPNQPVYPPPSLAPPVYPLAETDYYMAIPVNETGQERAWCYRDCGMTLTCPAECPLRVPDDSSIKGCFIDCSNCEATCKWRNPSCDNYGPSCYDDVQPPPVSPSSEPPPALNPPSHSPPTSDFSDYYMLSSVERTGQEQAFCSAKGGCQNKTLTCPAECPYRKPSNRTMKECIIDCSIKCEATCKSRKPLCDNLGSLCYDPRFVGGDGNMFYFHGFKGGNFAIVTDDNFQINAHFIGHRPKGKKRDLTWVQALSIMFDTHTLIIAAKKVSKWDDKVEALLVKWDNQLINIPTDEESEWRINIDKRVVVIERTDDFNTIRATVFGLVQVDTKVVPIGEQENQVHHYQIPADDAYAHLETQFKFFELSDTVEGVLGKTYQPGYESKVKMGDAMPVMGGEDKYQTPSLTSPLCKLCKFRRNKLSKNSIAMVTAI</sequence>
<accession>A0AAV1DBU8</accession>
<feature type="region of interest" description="Disordered" evidence="1">
    <location>
        <begin position="173"/>
        <end position="245"/>
    </location>
</feature>
<feature type="compositionally biased region" description="Pro residues" evidence="1">
    <location>
        <begin position="173"/>
        <end position="213"/>
    </location>
</feature>
<feature type="region of interest" description="Disordered" evidence="1">
    <location>
        <begin position="480"/>
        <end position="503"/>
    </location>
</feature>
<feature type="region of interest" description="Disordered" evidence="1">
    <location>
        <begin position="330"/>
        <end position="398"/>
    </location>
</feature>